<dbReference type="GO" id="GO:0015786">
    <property type="term" value="P:UDP-glucose transmembrane transport"/>
    <property type="evidence" value="ECO:0007669"/>
    <property type="project" value="EnsemblFungi"/>
</dbReference>
<evidence type="ECO:0000256" key="4">
    <source>
        <dbReference type="ARBA" id="ARBA00022692"/>
    </source>
</evidence>
<evidence type="ECO:0000256" key="1">
    <source>
        <dbReference type="ARBA" id="ARBA00004127"/>
    </source>
</evidence>
<feature type="transmembrane region" description="Helical" evidence="7">
    <location>
        <begin position="101"/>
        <end position="123"/>
    </location>
</feature>
<dbReference type="OrthoDB" id="999962at2759"/>
<protein>
    <recommendedName>
        <fullName evidence="10">Sugar phosphate transporter domain-containing protein</fullName>
    </recommendedName>
</protein>
<organism evidence="8 9">
    <name type="scientific">Huiozyma naganishii (strain ATCC MYA-139 / BCRC 22969 / CBS 8797 / KCTC 17520 / NBRC 10181 / NCYC 3082 / Yp74L-3)</name>
    <name type="common">Yeast</name>
    <name type="synonym">Kazachstania naganishii</name>
    <dbReference type="NCBI Taxonomy" id="1071383"/>
    <lineage>
        <taxon>Eukaryota</taxon>
        <taxon>Fungi</taxon>
        <taxon>Dikarya</taxon>
        <taxon>Ascomycota</taxon>
        <taxon>Saccharomycotina</taxon>
        <taxon>Saccharomycetes</taxon>
        <taxon>Saccharomycetales</taxon>
        <taxon>Saccharomycetaceae</taxon>
        <taxon>Huiozyma</taxon>
    </lineage>
</organism>
<dbReference type="InterPro" id="IPR013657">
    <property type="entry name" value="SCL35B1-4/HUT1"/>
</dbReference>
<keyword evidence="5 7" id="KW-1133">Transmembrane helix</keyword>
<dbReference type="Proteomes" id="UP000006310">
    <property type="component" value="Chromosome 12"/>
</dbReference>
<dbReference type="eggNOG" id="KOG1583">
    <property type="taxonomic scope" value="Eukaryota"/>
</dbReference>
<proteinExistence type="predicted"/>
<dbReference type="NCBIfam" id="TIGR00803">
    <property type="entry name" value="nst"/>
    <property type="match status" value="1"/>
</dbReference>
<evidence type="ECO:0000313" key="8">
    <source>
        <dbReference type="EMBL" id="CCK72695.1"/>
    </source>
</evidence>
<gene>
    <name evidence="8" type="primary">KNAG0L00740</name>
    <name evidence="8" type="ordered locus">KNAG_0L00740</name>
</gene>
<keyword evidence="6 7" id="KW-0472">Membrane</keyword>
<dbReference type="KEGG" id="kng:KNAG_0L00740"/>
<feature type="transmembrane region" description="Helical" evidence="7">
    <location>
        <begin position="176"/>
        <end position="196"/>
    </location>
</feature>
<keyword evidence="9" id="KW-1185">Reference proteome</keyword>
<evidence type="ECO:0000256" key="3">
    <source>
        <dbReference type="ARBA" id="ARBA00022597"/>
    </source>
</evidence>
<dbReference type="PANTHER" id="PTHR10778:SF4">
    <property type="entry name" value="NUCLEOTIDE SUGAR TRANSPORTER SLC35B4"/>
    <property type="match status" value="1"/>
</dbReference>
<evidence type="ECO:0000256" key="5">
    <source>
        <dbReference type="ARBA" id="ARBA00022989"/>
    </source>
</evidence>
<dbReference type="STRING" id="1071383.J7RCU5"/>
<keyword evidence="4 7" id="KW-0812">Transmembrane</keyword>
<feature type="transmembrane region" description="Helical" evidence="7">
    <location>
        <begin position="33"/>
        <end position="54"/>
    </location>
</feature>
<feature type="transmembrane region" description="Helical" evidence="7">
    <location>
        <begin position="130"/>
        <end position="148"/>
    </location>
</feature>
<dbReference type="EMBL" id="HE978325">
    <property type="protein sequence ID" value="CCK72695.1"/>
    <property type="molecule type" value="Genomic_DNA"/>
</dbReference>
<evidence type="ECO:0000313" key="9">
    <source>
        <dbReference type="Proteomes" id="UP000006310"/>
    </source>
</evidence>
<dbReference type="GO" id="GO:0005464">
    <property type="term" value="F:UDP-xylose transmembrane transporter activity"/>
    <property type="evidence" value="ECO:0007669"/>
    <property type="project" value="TreeGrafter"/>
</dbReference>
<accession>J7RCU5</accession>
<dbReference type="GeneID" id="34528469"/>
<evidence type="ECO:0000256" key="2">
    <source>
        <dbReference type="ARBA" id="ARBA00022448"/>
    </source>
</evidence>
<name>J7RCU5_HUIN7</name>
<dbReference type="GO" id="GO:0005789">
    <property type="term" value="C:endoplasmic reticulum membrane"/>
    <property type="evidence" value="ECO:0007669"/>
    <property type="project" value="TreeGrafter"/>
</dbReference>
<dbReference type="HOGENOM" id="CLU_033007_1_1_1"/>
<feature type="transmembrane region" description="Helical" evidence="7">
    <location>
        <begin position="285"/>
        <end position="308"/>
    </location>
</feature>
<dbReference type="GO" id="GO:0006031">
    <property type="term" value="P:chitin biosynthetic process"/>
    <property type="evidence" value="ECO:0007669"/>
    <property type="project" value="EnsemblFungi"/>
</dbReference>
<dbReference type="AlphaFoldDB" id="J7RCU5"/>
<keyword evidence="3" id="KW-0762">Sugar transport</keyword>
<dbReference type="OMA" id="NPFTGWH"/>
<feature type="transmembrane region" description="Helical" evidence="7">
    <location>
        <begin position="314"/>
        <end position="332"/>
    </location>
</feature>
<reference evidence="8 9" key="1">
    <citation type="journal article" date="2011" name="Proc. Natl. Acad. Sci. U.S.A.">
        <title>Evolutionary erosion of yeast sex chromosomes by mating-type switching accidents.</title>
        <authorList>
            <person name="Gordon J.L."/>
            <person name="Armisen D."/>
            <person name="Proux-Wera E."/>
            <person name="Oheigeartaigh S.S."/>
            <person name="Byrne K.P."/>
            <person name="Wolfe K.H."/>
        </authorList>
    </citation>
    <scope>NUCLEOTIDE SEQUENCE [LARGE SCALE GENOMIC DNA]</scope>
    <source>
        <strain evidence="9">ATCC MYA-139 / BCRC 22969 / CBS 8797 / CCRC 22969 / KCTC 17520 / NBRC 10181 / NCYC 3082</strain>
    </source>
</reference>
<sequence>MSSILTSISGIFGGCCGSVITLEYLVQREDGDAASNVTALITFCQFLLVSLIGLRDVVNFEGKLPRLRRLQTPVKIYVLSVILYYTSSITNNSALKYNVSMPIHIVFRCFSTVITVCVCRVLTGRRYSSLQVFSTTLLTSGAVLASLFKEDNFHWNGLQNMVGNFSHQIVYGDSSFMKGVCLLILSSFLSSFLSVLTEWTYTTYGKHWRENVFYLHFLSLPLFLFNHNQIWTEGTLLFNDTKTHTLCYGHICYSVPRKAMYLLGNVLSQYICINGVSKLASQTGALTLSVVLLVRRFISLLLSVYLFNNTLSETGYFGVFLVFLGALIYLLGSQDATRSKKKGWGRIPSRKHTKLYTSRCIHRYTVITALVFEVIIAQRTNRKNTA</sequence>
<dbReference type="RefSeq" id="XP_022466940.1">
    <property type="nucleotide sequence ID" value="XM_022610666.1"/>
</dbReference>
<dbReference type="GO" id="GO:0000139">
    <property type="term" value="C:Golgi membrane"/>
    <property type="evidence" value="ECO:0007669"/>
    <property type="project" value="TreeGrafter"/>
</dbReference>
<dbReference type="PANTHER" id="PTHR10778">
    <property type="entry name" value="SOLUTE CARRIER FAMILY 35 MEMBER B"/>
    <property type="match status" value="1"/>
</dbReference>
<evidence type="ECO:0008006" key="10">
    <source>
        <dbReference type="Google" id="ProtNLM"/>
    </source>
</evidence>
<dbReference type="GO" id="GO:0005462">
    <property type="term" value="F:UDP-N-acetylglucosamine transmembrane transporter activity"/>
    <property type="evidence" value="ECO:0007669"/>
    <property type="project" value="EnsemblFungi"/>
</dbReference>
<dbReference type="Pfam" id="PF08449">
    <property type="entry name" value="UAA"/>
    <property type="match status" value="1"/>
</dbReference>
<evidence type="ECO:0000256" key="6">
    <source>
        <dbReference type="ARBA" id="ARBA00023136"/>
    </source>
</evidence>
<reference evidence="9" key="2">
    <citation type="submission" date="2012-08" db="EMBL/GenBank/DDBJ databases">
        <title>Genome sequence of Kazachstania naganishii.</title>
        <authorList>
            <person name="Gordon J.L."/>
            <person name="Armisen D."/>
            <person name="Proux-Wera E."/>
            <person name="OhEigeartaigh S.S."/>
            <person name="Byrne K.P."/>
            <person name="Wolfe K.H."/>
        </authorList>
    </citation>
    <scope>NUCLEOTIDE SEQUENCE [LARGE SCALE GENOMIC DNA]</scope>
    <source>
        <strain evidence="9">ATCC MYA-139 / BCRC 22969 / CBS 8797 / CCRC 22969 / KCTC 17520 / NBRC 10181 / NCYC 3082</strain>
    </source>
</reference>
<comment type="subcellular location">
    <subcellularLocation>
        <location evidence="1">Endomembrane system</location>
        <topology evidence="1">Multi-pass membrane protein</topology>
    </subcellularLocation>
</comment>
<keyword evidence="2" id="KW-0813">Transport</keyword>
<evidence type="ECO:0000256" key="7">
    <source>
        <dbReference type="SAM" id="Phobius"/>
    </source>
</evidence>